<dbReference type="PANTHER" id="PTHR11630:SF44">
    <property type="entry name" value="DNA REPLICATION LICENSING FACTOR MCM2"/>
    <property type="match status" value="1"/>
</dbReference>
<comment type="similarity">
    <text evidence="7">Belongs to the MCM family.</text>
</comment>
<dbReference type="FunFam" id="3.40.50.300:FF:001141">
    <property type="entry name" value="DNA helicase"/>
    <property type="match status" value="1"/>
</dbReference>
<evidence type="ECO:0000256" key="1">
    <source>
        <dbReference type="ARBA" id="ARBA00012551"/>
    </source>
</evidence>
<dbReference type="AlphaFoldDB" id="A0A0A9XYM8"/>
<dbReference type="PROSITE" id="PS50051">
    <property type="entry name" value="MCM_2"/>
    <property type="match status" value="1"/>
</dbReference>
<accession>A0A0A9XYM8</accession>
<sequence>MALFGGEAKEFQDKHRLRGDINVLLIGDPGTAKSQFLKYVSNVSHRSVYTTGKGSSAVGLTASVRHDVITKEWTLEGGALVLADNGVCCIDEFDKMSDVDRTSIHEAMEQQSISISKAGIVCSLKARCSVIAAANPLSGRYVNTLSFREQVDLTEPILSRFDCFCVVRDTVDRDSDNRLASFVVDSHIRSHPTTPSAVDDSHSHTHCSADDTVRTCVQNRQIPQNILRKYIYYARQHCHPKLHNVDFSRVVDLYARLRREASISGGLQITSRQIESLIRMTEAHAKMHLRDHVQSIDVDIAIDTMLESFLSSQKLSARTHLETVFSRFRFQQCYRFQLLLDRLRQDRDTGLRLRQLTLQLDSQTAHSTPIELQLSKFLDWARSVNAASLVTEFFNSHVFKSSGYELDTQRGILLWHPTPFHRTAVAGALATSSADSTTFVN</sequence>
<dbReference type="InterPro" id="IPR018525">
    <property type="entry name" value="MCM_CS"/>
</dbReference>
<dbReference type="Pfam" id="PF17855">
    <property type="entry name" value="MCM_lid"/>
    <property type="match status" value="1"/>
</dbReference>
<dbReference type="PANTHER" id="PTHR11630">
    <property type="entry name" value="DNA REPLICATION LICENSING FACTOR MCM FAMILY MEMBER"/>
    <property type="match status" value="1"/>
</dbReference>
<evidence type="ECO:0000259" key="8">
    <source>
        <dbReference type="PROSITE" id="PS50051"/>
    </source>
</evidence>
<keyword evidence="2" id="KW-0235">DNA replication</keyword>
<evidence type="ECO:0000256" key="6">
    <source>
        <dbReference type="ARBA" id="ARBA00023125"/>
    </source>
</evidence>
<dbReference type="GO" id="GO:0003697">
    <property type="term" value="F:single-stranded DNA binding"/>
    <property type="evidence" value="ECO:0007669"/>
    <property type="project" value="TreeGrafter"/>
</dbReference>
<keyword evidence="5 7" id="KW-0067">ATP-binding</keyword>
<reference evidence="10" key="3">
    <citation type="journal article" date="2016" name="Gigascience">
        <title>De novo construction of an expanded transcriptome assembly for the western tarnished plant bug, Lygus hesperus.</title>
        <authorList>
            <person name="Tassone E.E."/>
            <person name="Geib S.M."/>
            <person name="Hall B."/>
            <person name="Fabrick J.A."/>
            <person name="Brent C.S."/>
            <person name="Hull J.J."/>
        </authorList>
    </citation>
    <scope>NUCLEOTIDE SEQUENCE</scope>
</reference>
<evidence type="ECO:0000256" key="5">
    <source>
        <dbReference type="ARBA" id="ARBA00022840"/>
    </source>
</evidence>
<dbReference type="GO" id="GO:0005634">
    <property type="term" value="C:nucleus"/>
    <property type="evidence" value="ECO:0007669"/>
    <property type="project" value="TreeGrafter"/>
</dbReference>
<reference evidence="9" key="1">
    <citation type="journal article" date="2014" name="PLoS ONE">
        <title>Transcriptome-Based Identification of ABC Transporters in the Western Tarnished Plant Bug Lygus hesperus.</title>
        <authorList>
            <person name="Hull J.J."/>
            <person name="Chaney K."/>
            <person name="Geib S.M."/>
            <person name="Fabrick J.A."/>
            <person name="Brent C.S."/>
            <person name="Walsh D."/>
            <person name="Lavine L.C."/>
        </authorList>
    </citation>
    <scope>NUCLEOTIDE SEQUENCE</scope>
</reference>
<dbReference type="GO" id="GO:0017116">
    <property type="term" value="F:single-stranded DNA helicase activity"/>
    <property type="evidence" value="ECO:0007669"/>
    <property type="project" value="TreeGrafter"/>
</dbReference>
<dbReference type="InterPro" id="IPR001208">
    <property type="entry name" value="MCM_dom"/>
</dbReference>
<reference evidence="9" key="2">
    <citation type="submission" date="2014-07" db="EMBL/GenBank/DDBJ databases">
        <authorList>
            <person name="Hull J."/>
        </authorList>
    </citation>
    <scope>NUCLEOTIDE SEQUENCE</scope>
</reference>
<gene>
    <name evidence="9" type="primary">mcm2_1</name>
    <name evidence="10" type="synonym">mcm2_4</name>
    <name evidence="9" type="ORF">CM83_2398</name>
    <name evidence="10" type="ORF">g.34611</name>
</gene>
<proteinExistence type="inferred from homology"/>
<evidence type="ECO:0000256" key="7">
    <source>
        <dbReference type="RuleBase" id="RU004070"/>
    </source>
</evidence>
<evidence type="ECO:0000256" key="2">
    <source>
        <dbReference type="ARBA" id="ARBA00022705"/>
    </source>
</evidence>
<dbReference type="EMBL" id="GBHO01018595">
    <property type="protein sequence ID" value="JAG25009.1"/>
    <property type="molecule type" value="Transcribed_RNA"/>
</dbReference>
<keyword evidence="6 7" id="KW-0238">DNA-binding</keyword>
<evidence type="ECO:0000313" key="9">
    <source>
        <dbReference type="EMBL" id="JAG25009.1"/>
    </source>
</evidence>
<dbReference type="GO" id="GO:0005524">
    <property type="term" value="F:ATP binding"/>
    <property type="evidence" value="ECO:0007669"/>
    <property type="project" value="UniProtKB-KW"/>
</dbReference>
<dbReference type="Pfam" id="PF00493">
    <property type="entry name" value="MCM"/>
    <property type="match status" value="1"/>
</dbReference>
<evidence type="ECO:0000313" key="10">
    <source>
        <dbReference type="EMBL" id="JAP97331.1"/>
    </source>
</evidence>
<dbReference type="PROSITE" id="PS00847">
    <property type="entry name" value="MCM_1"/>
    <property type="match status" value="1"/>
</dbReference>
<dbReference type="GO" id="GO:0043138">
    <property type="term" value="F:3'-5' DNA helicase activity"/>
    <property type="evidence" value="ECO:0007669"/>
    <property type="project" value="TreeGrafter"/>
</dbReference>
<dbReference type="SUPFAM" id="SSF52540">
    <property type="entry name" value="P-loop containing nucleoside triphosphate hydrolases"/>
    <property type="match status" value="1"/>
</dbReference>
<feature type="domain" description="MCM C-terminal AAA(+) ATPase" evidence="8">
    <location>
        <begin position="1"/>
        <end position="183"/>
    </location>
</feature>
<dbReference type="InterPro" id="IPR041562">
    <property type="entry name" value="MCM_lid"/>
</dbReference>
<organism evidence="9">
    <name type="scientific">Lygus hesperus</name>
    <name type="common">Western plant bug</name>
    <dbReference type="NCBI Taxonomy" id="30085"/>
    <lineage>
        <taxon>Eukaryota</taxon>
        <taxon>Metazoa</taxon>
        <taxon>Ecdysozoa</taxon>
        <taxon>Arthropoda</taxon>
        <taxon>Hexapoda</taxon>
        <taxon>Insecta</taxon>
        <taxon>Pterygota</taxon>
        <taxon>Neoptera</taxon>
        <taxon>Paraneoptera</taxon>
        <taxon>Hemiptera</taxon>
        <taxon>Heteroptera</taxon>
        <taxon>Panheteroptera</taxon>
        <taxon>Cimicomorpha</taxon>
        <taxon>Miridae</taxon>
        <taxon>Mirini</taxon>
        <taxon>Lygus</taxon>
    </lineage>
</organism>
<evidence type="ECO:0000256" key="4">
    <source>
        <dbReference type="ARBA" id="ARBA00022806"/>
    </source>
</evidence>
<dbReference type="GO" id="GO:1902975">
    <property type="term" value="P:mitotic DNA replication initiation"/>
    <property type="evidence" value="ECO:0007669"/>
    <property type="project" value="TreeGrafter"/>
</dbReference>
<dbReference type="EMBL" id="GDHC01021297">
    <property type="protein sequence ID" value="JAP97331.1"/>
    <property type="molecule type" value="Transcribed_RNA"/>
</dbReference>
<keyword evidence="3 7" id="KW-0547">Nucleotide-binding</keyword>
<dbReference type="GO" id="GO:0000727">
    <property type="term" value="P:double-strand break repair via break-induced replication"/>
    <property type="evidence" value="ECO:0007669"/>
    <property type="project" value="TreeGrafter"/>
</dbReference>
<dbReference type="Gene3D" id="3.40.50.300">
    <property type="entry name" value="P-loop containing nucleotide triphosphate hydrolases"/>
    <property type="match status" value="1"/>
</dbReference>
<keyword evidence="4" id="KW-0347">Helicase</keyword>
<dbReference type="PRINTS" id="PR01657">
    <property type="entry name" value="MCMFAMILY"/>
</dbReference>
<dbReference type="SMART" id="SM00350">
    <property type="entry name" value="MCM"/>
    <property type="match status" value="1"/>
</dbReference>
<dbReference type="EC" id="3.6.4.12" evidence="1"/>
<dbReference type="InterPro" id="IPR031327">
    <property type="entry name" value="MCM"/>
</dbReference>
<keyword evidence="4" id="KW-0378">Hydrolase</keyword>
<protein>
    <recommendedName>
        <fullName evidence="1">DNA helicase</fullName>
        <ecNumber evidence="1">3.6.4.12</ecNumber>
    </recommendedName>
</protein>
<evidence type="ECO:0000256" key="3">
    <source>
        <dbReference type="ARBA" id="ARBA00022741"/>
    </source>
</evidence>
<dbReference type="InterPro" id="IPR027417">
    <property type="entry name" value="P-loop_NTPase"/>
</dbReference>
<name>A0A0A9XYM8_LYGHE</name>
<dbReference type="GO" id="GO:0042555">
    <property type="term" value="C:MCM complex"/>
    <property type="evidence" value="ECO:0007669"/>
    <property type="project" value="TreeGrafter"/>
</dbReference>